<dbReference type="Pfam" id="PF05947">
    <property type="entry name" value="T6SS_TssF"/>
    <property type="match status" value="1"/>
</dbReference>
<dbReference type="NCBIfam" id="TIGR03359">
    <property type="entry name" value="VI_chp_6"/>
    <property type="match status" value="1"/>
</dbReference>
<evidence type="ECO:0000313" key="2">
    <source>
        <dbReference type="Proteomes" id="UP000600101"/>
    </source>
</evidence>
<proteinExistence type="predicted"/>
<comment type="caution">
    <text evidence="1">The sequence shown here is derived from an EMBL/GenBank/DDBJ whole genome shotgun (WGS) entry which is preliminary data.</text>
</comment>
<dbReference type="EMBL" id="JACOMF010000014">
    <property type="protein sequence ID" value="MBC4016349.1"/>
    <property type="molecule type" value="Genomic_DNA"/>
</dbReference>
<dbReference type="RefSeq" id="WP_186771119.1">
    <property type="nucleotide sequence ID" value="NZ_JACOMF010000014.1"/>
</dbReference>
<dbReference type="PANTHER" id="PTHR35370">
    <property type="entry name" value="CYTOPLASMIC PROTEIN-RELATED-RELATED"/>
    <property type="match status" value="1"/>
</dbReference>
<name>A0A9X0QYI2_9PROT</name>
<keyword evidence="2" id="KW-1185">Reference proteome</keyword>
<accession>A0A9X0QYI2</accession>
<sequence length="596" mass="64823">MSNRARDDVLGYYQRELHYLRAAGGEFATTYPKVAGRLELGPDESSDPHVERLIESFAFLSGRVQRAIDGEFPRMTEALLGLLYPQLAAPQPAATVVRLQAAVVPPAGLAVPRGAMLSARTADDLRCRFHTCFETRLWPIRTEPAEVRTTDAWGFLDHDPAAAVLRLRLELVEGTAASLGGGSLRFYLGGEAAAAARLYEVLIAGCDRIAFIPEGAAPILRPVAQALRPVGFAPEEALLPDACRVHPAYALLHDYFAFPDKFRFLDLHLPPLPACTRVELLFLLPVPPGPLALTAESLLLGCTPVVNLFEHVAEPIRLDWRRAEYKLVPDARLEPVMEVHSVTRLRGWDVETEVWRDIRPCFAIEHGSGEADGAAWLMRRTPAERGAIGGSDVWLSLVDPSLAPANPAELTVLAHCLCTNRLLAEQVPAGARLEFDEAAGGARAICLLRPSAPRAAPLGGETAWRLVSHLNLNYLSLSGGPDALTALREILLLHAAPDDDAAREQVLGLRELHCRRVTRRIGRGVRSALGQGLAITLTCDERRFAGGSALLLGAVLECFLALQASVNSFTQLTLLSQQRHGVWHAWPPRTGAVPLL</sequence>
<dbReference type="InterPro" id="IPR010272">
    <property type="entry name" value="T6SS_TssF"/>
</dbReference>
<dbReference type="PANTHER" id="PTHR35370:SF1">
    <property type="entry name" value="TYPE VI SECRETION SYSTEM COMPONENT TSSF1"/>
    <property type="match status" value="1"/>
</dbReference>
<dbReference type="Proteomes" id="UP000600101">
    <property type="component" value="Unassembled WGS sequence"/>
</dbReference>
<dbReference type="PIRSF" id="PIRSF028304">
    <property type="entry name" value="UCP028304"/>
    <property type="match status" value="1"/>
</dbReference>
<dbReference type="AlphaFoldDB" id="A0A9X0QYI2"/>
<protein>
    <submittedName>
        <fullName evidence="1">Type VI secretion system baseplate subunit TssF</fullName>
    </submittedName>
</protein>
<evidence type="ECO:0000313" key="1">
    <source>
        <dbReference type="EMBL" id="MBC4016349.1"/>
    </source>
</evidence>
<reference evidence="1" key="1">
    <citation type="submission" date="2020-08" db="EMBL/GenBank/DDBJ databases">
        <authorList>
            <person name="Hu Y."/>
            <person name="Nguyen S.V."/>
            <person name="Li F."/>
            <person name="Fanning S."/>
        </authorList>
    </citation>
    <scope>NUCLEOTIDE SEQUENCE</scope>
    <source>
        <strain evidence="1">SYSU D8009</strain>
    </source>
</reference>
<gene>
    <name evidence="1" type="primary">tssF</name>
    <name evidence="1" type="ORF">H7965_13575</name>
</gene>
<organism evidence="1 2">
    <name type="scientific">Siccirubricoccus deserti</name>
    <dbReference type="NCBI Taxonomy" id="2013562"/>
    <lineage>
        <taxon>Bacteria</taxon>
        <taxon>Pseudomonadati</taxon>
        <taxon>Pseudomonadota</taxon>
        <taxon>Alphaproteobacteria</taxon>
        <taxon>Acetobacterales</taxon>
        <taxon>Roseomonadaceae</taxon>
        <taxon>Siccirubricoccus</taxon>
    </lineage>
</organism>